<dbReference type="PANTHER" id="PTHR19211">
    <property type="entry name" value="ATP-BINDING TRANSPORT PROTEIN-RELATED"/>
    <property type="match status" value="1"/>
</dbReference>
<dbReference type="Gene3D" id="3.40.50.300">
    <property type="entry name" value="P-loop containing nucleotide triphosphate hydrolases"/>
    <property type="match status" value="1"/>
</dbReference>
<reference evidence="3 4" key="1">
    <citation type="journal article" date="2015" name="Genome Announc.">
        <title>Complete Genome Sequence of Spiroplasma kunkelii Strain CR2-3x, Causal Agent of Corn Stunt Disease in Zea mays L.</title>
        <authorList>
            <person name="Davis R.E."/>
            <person name="Shao J."/>
            <person name="Dally E.L."/>
            <person name="Zhao Y."/>
            <person name="Gasparich G.E."/>
            <person name="Gaynor B.J."/>
            <person name="Athey J.C."/>
            <person name="Harrison N.A."/>
            <person name="Donofrio N."/>
        </authorList>
    </citation>
    <scope>NUCLEOTIDE SEQUENCE [LARGE SCALE GENOMIC DNA]</scope>
    <source>
        <strain evidence="3 4">CR2-3x</strain>
    </source>
</reference>
<sequence>MFDIRYGEKCIVGGYNGIGKTTFLNTLAGNIPKLGGTLKIGNGVVIAYFHQIEQLIDMTPIEYLKNLHPGLKQGQIRSILANFGVKSILMQNQMTKLSGGEQTRVRLSALSL</sequence>
<dbReference type="Pfam" id="PF00005">
    <property type="entry name" value="ABC_tran"/>
    <property type="match status" value="1"/>
</dbReference>
<gene>
    <name evidence="3" type="ORF">SKUN_00140</name>
</gene>
<accession>A0A0K2JEQ6</accession>
<dbReference type="AlphaFoldDB" id="A0A0K2JEQ6"/>
<dbReference type="Proteomes" id="UP000062963">
    <property type="component" value="Chromosome"/>
</dbReference>
<dbReference type="PATRIC" id="fig|273035.7.peg.164"/>
<protein>
    <submittedName>
        <fullName evidence="3">ABC transporter ATP-binding protein</fullName>
    </submittedName>
</protein>
<evidence type="ECO:0000259" key="2">
    <source>
        <dbReference type="Pfam" id="PF00005"/>
    </source>
</evidence>
<name>A0A0K2JEQ6_SPIKU</name>
<keyword evidence="3" id="KW-0067">ATP-binding</keyword>
<dbReference type="InterPro" id="IPR003439">
    <property type="entry name" value="ABC_transporter-like_ATP-bd"/>
</dbReference>
<dbReference type="GO" id="GO:0016887">
    <property type="term" value="F:ATP hydrolysis activity"/>
    <property type="evidence" value="ECO:0007669"/>
    <property type="project" value="InterPro"/>
</dbReference>
<keyword evidence="4" id="KW-1185">Reference proteome</keyword>
<dbReference type="PANTHER" id="PTHR19211:SF65">
    <property type="entry name" value="ABC TRANSPORTER DOMAIN-CONTAINING PROTEIN"/>
    <property type="match status" value="1"/>
</dbReference>
<evidence type="ECO:0000313" key="3">
    <source>
        <dbReference type="EMBL" id="ALA97064.1"/>
    </source>
</evidence>
<feature type="domain" description="ABC transporter" evidence="2">
    <location>
        <begin position="2"/>
        <end position="109"/>
    </location>
</feature>
<keyword evidence="1" id="KW-0677">Repeat</keyword>
<dbReference type="SUPFAM" id="SSF52540">
    <property type="entry name" value="P-loop containing nucleoside triphosphate hydrolases"/>
    <property type="match status" value="1"/>
</dbReference>
<dbReference type="KEGG" id="skn:SKUN_00140"/>
<dbReference type="STRING" id="273035.SKUN_00140"/>
<keyword evidence="3" id="KW-0547">Nucleotide-binding</keyword>
<dbReference type="GO" id="GO:0005524">
    <property type="term" value="F:ATP binding"/>
    <property type="evidence" value="ECO:0007669"/>
    <property type="project" value="UniProtKB-KW"/>
</dbReference>
<dbReference type="InterPro" id="IPR027417">
    <property type="entry name" value="P-loop_NTPase"/>
</dbReference>
<proteinExistence type="predicted"/>
<dbReference type="EMBL" id="CP010899">
    <property type="protein sequence ID" value="ALA97064.1"/>
    <property type="molecule type" value="Genomic_DNA"/>
</dbReference>
<organism evidence="3 4">
    <name type="scientific">Spiroplasma kunkelii CR2-3x</name>
    <dbReference type="NCBI Taxonomy" id="273035"/>
    <lineage>
        <taxon>Bacteria</taxon>
        <taxon>Bacillati</taxon>
        <taxon>Mycoplasmatota</taxon>
        <taxon>Mollicutes</taxon>
        <taxon>Entomoplasmatales</taxon>
        <taxon>Spiroplasmataceae</taxon>
        <taxon>Spiroplasma</taxon>
    </lineage>
</organism>
<dbReference type="InterPro" id="IPR050611">
    <property type="entry name" value="ABCF"/>
</dbReference>
<evidence type="ECO:0000313" key="4">
    <source>
        <dbReference type="Proteomes" id="UP000062963"/>
    </source>
</evidence>
<evidence type="ECO:0000256" key="1">
    <source>
        <dbReference type="ARBA" id="ARBA00022737"/>
    </source>
</evidence>